<dbReference type="PANTHER" id="PTHR10489">
    <property type="entry name" value="CELL ADHESION MOLECULE"/>
    <property type="match status" value="1"/>
</dbReference>
<dbReference type="SUPFAM" id="SSF81321">
    <property type="entry name" value="Family A G protein-coupled receptor-like"/>
    <property type="match status" value="1"/>
</dbReference>
<evidence type="ECO:0000256" key="5">
    <source>
        <dbReference type="ARBA" id="ARBA00023136"/>
    </source>
</evidence>
<dbReference type="GO" id="GO:0008188">
    <property type="term" value="F:neuropeptide receptor activity"/>
    <property type="evidence" value="ECO:0007669"/>
    <property type="project" value="InterPro"/>
</dbReference>
<feature type="transmembrane region" description="Helical" evidence="10">
    <location>
        <begin position="139"/>
        <end position="162"/>
    </location>
</feature>
<feature type="transmembrane region" description="Helical" evidence="10">
    <location>
        <begin position="182"/>
        <end position="207"/>
    </location>
</feature>
<proteinExistence type="predicted"/>
<dbReference type="GO" id="GO:0019722">
    <property type="term" value="P:calcium-mediated signaling"/>
    <property type="evidence" value="ECO:0007669"/>
    <property type="project" value="TreeGrafter"/>
</dbReference>
<dbReference type="InterPro" id="IPR000276">
    <property type="entry name" value="GPCR_Rhodpsn"/>
</dbReference>
<evidence type="ECO:0000256" key="10">
    <source>
        <dbReference type="SAM" id="Phobius"/>
    </source>
</evidence>
<dbReference type="PRINTS" id="PR00237">
    <property type="entry name" value="GPCRRHODOPSN"/>
</dbReference>
<dbReference type="InterPro" id="IPR050119">
    <property type="entry name" value="CCR1-9-like"/>
</dbReference>
<dbReference type="GO" id="GO:0060326">
    <property type="term" value="P:cell chemotaxis"/>
    <property type="evidence" value="ECO:0007669"/>
    <property type="project" value="TreeGrafter"/>
</dbReference>
<keyword evidence="7" id="KW-0675">Receptor</keyword>
<evidence type="ECO:0000256" key="8">
    <source>
        <dbReference type="ARBA" id="ARBA00023180"/>
    </source>
</evidence>
<keyword evidence="4" id="KW-0297">G-protein coupled receptor</keyword>
<feature type="transmembrane region" description="Helical" evidence="10">
    <location>
        <begin position="269"/>
        <end position="290"/>
    </location>
</feature>
<dbReference type="GO" id="GO:0009897">
    <property type="term" value="C:external side of plasma membrane"/>
    <property type="evidence" value="ECO:0007669"/>
    <property type="project" value="TreeGrafter"/>
</dbReference>
<evidence type="ECO:0000256" key="6">
    <source>
        <dbReference type="ARBA" id="ARBA00023157"/>
    </source>
</evidence>
<organism evidence="12 13">
    <name type="scientific">Hymenochirus boettgeri</name>
    <name type="common">Congo dwarf clawed frog</name>
    <dbReference type="NCBI Taxonomy" id="247094"/>
    <lineage>
        <taxon>Eukaryota</taxon>
        <taxon>Metazoa</taxon>
        <taxon>Chordata</taxon>
        <taxon>Craniata</taxon>
        <taxon>Vertebrata</taxon>
        <taxon>Euteleostomi</taxon>
        <taxon>Amphibia</taxon>
        <taxon>Batrachia</taxon>
        <taxon>Anura</taxon>
        <taxon>Pipoidea</taxon>
        <taxon>Pipidae</taxon>
        <taxon>Pipinae</taxon>
        <taxon>Hymenochirus</taxon>
    </lineage>
</organism>
<comment type="subcellular location">
    <subcellularLocation>
        <location evidence="1">Membrane</location>
    </subcellularLocation>
</comment>
<dbReference type="OrthoDB" id="9936726at2759"/>
<keyword evidence="13" id="KW-1185">Reference proteome</keyword>
<keyword evidence="8" id="KW-0325">Glycoprotein</keyword>
<feature type="domain" description="G-protein coupled receptors family 1 profile" evidence="11">
    <location>
        <begin position="33"/>
        <end position="288"/>
    </location>
</feature>
<dbReference type="InterPro" id="IPR009150">
    <property type="entry name" value="Neuropept_B/W_rcpt"/>
</dbReference>
<dbReference type="Proteomes" id="UP000812440">
    <property type="component" value="Unassembled WGS sequence"/>
</dbReference>
<evidence type="ECO:0000256" key="2">
    <source>
        <dbReference type="ARBA" id="ARBA00022692"/>
    </source>
</evidence>
<dbReference type="InterPro" id="IPR017452">
    <property type="entry name" value="GPCR_Rhodpsn_7TM"/>
</dbReference>
<keyword evidence="5 10" id="KW-0472">Membrane</keyword>
<evidence type="ECO:0000313" key="13">
    <source>
        <dbReference type="Proteomes" id="UP000812440"/>
    </source>
</evidence>
<accession>A0A8T2IH51</accession>
<comment type="caution">
    <text evidence="12">The sequence shown here is derived from an EMBL/GenBank/DDBJ whole genome shotgun (WGS) entry which is preliminary data.</text>
</comment>
<dbReference type="PANTHER" id="PTHR10489:SF935">
    <property type="entry name" value="RELAXIN FAMILY PEPTIDE RECEPTOR 3.3A1-RELATED"/>
    <property type="match status" value="1"/>
</dbReference>
<dbReference type="Pfam" id="PF00001">
    <property type="entry name" value="7tm_1"/>
    <property type="match status" value="1"/>
</dbReference>
<dbReference type="PRINTS" id="PR01855">
    <property type="entry name" value="NRPEPTIDEWR"/>
</dbReference>
<feature type="transmembrane region" description="Helical" evidence="10">
    <location>
        <begin position="93"/>
        <end position="118"/>
    </location>
</feature>
<dbReference type="CDD" id="cd15925">
    <property type="entry name" value="7tmA_RNL3R2"/>
    <property type="match status" value="1"/>
</dbReference>
<dbReference type="PROSITE" id="PS50262">
    <property type="entry name" value="G_PROTEIN_RECEP_F1_2"/>
    <property type="match status" value="1"/>
</dbReference>
<evidence type="ECO:0000259" key="11">
    <source>
        <dbReference type="PROSITE" id="PS50262"/>
    </source>
</evidence>
<evidence type="ECO:0000256" key="7">
    <source>
        <dbReference type="ARBA" id="ARBA00023170"/>
    </source>
</evidence>
<reference evidence="12" key="1">
    <citation type="thesis" date="2020" institute="ProQuest LLC" country="789 East Eisenhower Parkway, Ann Arbor, MI, USA">
        <title>Comparative Genomics and Chromosome Evolution.</title>
        <authorList>
            <person name="Mudd A.B."/>
        </authorList>
    </citation>
    <scope>NUCLEOTIDE SEQUENCE</scope>
    <source>
        <strain evidence="12">Female2</strain>
        <tissue evidence="12">Blood</tissue>
    </source>
</reference>
<dbReference type="EMBL" id="JAACNH010000445">
    <property type="protein sequence ID" value="KAG8430977.1"/>
    <property type="molecule type" value="Genomic_DNA"/>
</dbReference>
<dbReference type="GO" id="GO:0019957">
    <property type="term" value="F:C-C chemokine binding"/>
    <property type="evidence" value="ECO:0007669"/>
    <property type="project" value="TreeGrafter"/>
</dbReference>
<feature type="transmembrane region" description="Helical" evidence="10">
    <location>
        <begin position="49"/>
        <end position="73"/>
    </location>
</feature>
<evidence type="ECO:0000256" key="3">
    <source>
        <dbReference type="ARBA" id="ARBA00022989"/>
    </source>
</evidence>
<evidence type="ECO:0000256" key="9">
    <source>
        <dbReference type="ARBA" id="ARBA00023224"/>
    </source>
</evidence>
<keyword evidence="9" id="KW-0807">Transducer</keyword>
<dbReference type="AlphaFoldDB" id="A0A8T2IH51"/>
<dbReference type="GO" id="GO:0016493">
    <property type="term" value="F:C-C chemokine receptor activity"/>
    <property type="evidence" value="ECO:0007669"/>
    <property type="project" value="TreeGrafter"/>
</dbReference>
<dbReference type="Gene3D" id="1.20.1070.10">
    <property type="entry name" value="Rhodopsin 7-helix transmembrane proteins"/>
    <property type="match status" value="1"/>
</dbReference>
<dbReference type="GO" id="GO:0007204">
    <property type="term" value="P:positive regulation of cytosolic calcium ion concentration"/>
    <property type="evidence" value="ECO:0007669"/>
    <property type="project" value="TreeGrafter"/>
</dbReference>
<keyword evidence="3 10" id="KW-1133">Transmembrane helix</keyword>
<evidence type="ECO:0000313" key="12">
    <source>
        <dbReference type="EMBL" id="KAG8430977.1"/>
    </source>
</evidence>
<feature type="transmembrane region" description="Helical" evidence="10">
    <location>
        <begin position="15"/>
        <end position="37"/>
    </location>
</feature>
<protein>
    <recommendedName>
        <fullName evidence="11">G-protein coupled receptors family 1 profile domain-containing protein</fullName>
    </recommendedName>
</protein>
<gene>
    <name evidence="12" type="ORF">GDO86_019617</name>
</gene>
<keyword evidence="6" id="KW-1015">Disulfide bond</keyword>
<evidence type="ECO:0000256" key="1">
    <source>
        <dbReference type="ARBA" id="ARBA00004370"/>
    </source>
</evidence>
<feature type="transmembrane region" description="Helical" evidence="10">
    <location>
        <begin position="227"/>
        <end position="249"/>
    </location>
</feature>
<name>A0A8T2IH51_9PIPI</name>
<evidence type="ECO:0000256" key="4">
    <source>
        <dbReference type="ARBA" id="ARBA00023040"/>
    </source>
</evidence>
<keyword evidence="2 10" id="KW-0812">Transmembrane</keyword>
<dbReference type="GO" id="GO:0006955">
    <property type="term" value="P:immune response"/>
    <property type="evidence" value="ECO:0007669"/>
    <property type="project" value="TreeGrafter"/>
</dbReference>
<sequence>MDDDASLGADGLKCYQIFISSFYLVACTVGLVGNCLVMHLIKAKSVTGLTAIDVFIFCLALADFQFALTLPFWAADAFLDSSWPFGHTLCKIVLTMTVLNIYVTVFLLTAMAITRYCAVASALSFRCRVSASSAKWISLALWLSAVVATLPTAIFATTGTVYGEELCLLKFPKLSWLATYHLQKVIIGFFIPFLLIFLSYMMLLNFLRQHRVNVSNRNRQSRIANSVQVVVAAFFLCWFPNHAATFWGILVKYKVLPWSNAYYIFHTYVYPIAICLAHCNSCLNPVIYCLMRKEFRKALKTLFWQIYHDLDGDYRYTMTWMDEYYRYTMTWMDEYYRYNVTWMNDITIYHDLDDEYYRYTMTGWMNITDIP</sequence>